<dbReference type="PROSITE" id="PS51257">
    <property type="entry name" value="PROKAR_LIPOPROTEIN"/>
    <property type="match status" value="1"/>
</dbReference>
<dbReference type="Gene3D" id="3.40.50.2300">
    <property type="match status" value="2"/>
</dbReference>
<sequence length="341" mass="37618">MKKRIFTALLAGLMLFSLAGCSSGGESKDTKEKENAKIKIGYDIYYLGNSWSVQQYQEFKWNVENNYADKVDVTYVESDNDITKQISNIEDLIAQDVDVIITTPCDTTALNSTLQEAMDEGIKVILLAATIEGDTYDSLITVDEKEFGAAGAEWLAEQLDGKGKIVMLEGISGYSTSMLRQEGALSVFENYPDIEIIADEDAGWDYATAKTVMADLLATYPDIDGIWSQGGAMTLGAIEAFQASGRELVPMTGEDNNGYLKACVENEMEGIAVAKPTWLTRVALDTAISLMNGEEVEKDNIYPVEKFSGLEEMKESYYPELSDDVWCGTELPEDVLKEIFK</sequence>
<dbReference type="GO" id="GO:0030246">
    <property type="term" value="F:carbohydrate binding"/>
    <property type="evidence" value="ECO:0007669"/>
    <property type="project" value="UniProtKB-ARBA"/>
</dbReference>
<feature type="chain" id="PRO_5039369193" evidence="4">
    <location>
        <begin position="20"/>
        <end position="341"/>
    </location>
</feature>
<comment type="caution">
    <text evidence="6">The sequence shown here is derived from an EMBL/GenBank/DDBJ whole genome shotgun (WGS) entry which is preliminary data.</text>
</comment>
<dbReference type="AlphaFoldDB" id="A0A923RNU8"/>
<dbReference type="EMBL" id="JACOPF010000001">
    <property type="protein sequence ID" value="MBC5687736.1"/>
    <property type="molecule type" value="Genomic_DNA"/>
</dbReference>
<comment type="subcellular location">
    <subcellularLocation>
        <location evidence="1">Cell envelope</location>
    </subcellularLocation>
</comment>
<feature type="signal peptide" evidence="4">
    <location>
        <begin position="1"/>
        <end position="19"/>
    </location>
</feature>
<evidence type="ECO:0000313" key="6">
    <source>
        <dbReference type="EMBL" id="MBC5687736.1"/>
    </source>
</evidence>
<comment type="similarity">
    <text evidence="2">Belongs to the bacterial solute-binding protein 2 family.</text>
</comment>
<dbReference type="SUPFAM" id="SSF53822">
    <property type="entry name" value="Periplasmic binding protein-like I"/>
    <property type="match status" value="1"/>
</dbReference>
<evidence type="ECO:0000313" key="7">
    <source>
        <dbReference type="Proteomes" id="UP000652477"/>
    </source>
</evidence>
<dbReference type="RefSeq" id="WP_186874405.1">
    <property type="nucleotide sequence ID" value="NZ_JACOPF010000001.1"/>
</dbReference>
<proteinExistence type="inferred from homology"/>
<dbReference type="CDD" id="cd19996">
    <property type="entry name" value="PBP1_ABC_sugar_binding-like"/>
    <property type="match status" value="1"/>
</dbReference>
<evidence type="ECO:0000256" key="4">
    <source>
        <dbReference type="SAM" id="SignalP"/>
    </source>
</evidence>
<dbReference type="Pfam" id="PF13407">
    <property type="entry name" value="Peripla_BP_4"/>
    <property type="match status" value="1"/>
</dbReference>
<dbReference type="PANTHER" id="PTHR46847">
    <property type="entry name" value="D-ALLOSE-BINDING PERIPLASMIC PROTEIN-RELATED"/>
    <property type="match status" value="1"/>
</dbReference>
<name>A0A923RNU8_9FIRM</name>
<dbReference type="InterPro" id="IPR028082">
    <property type="entry name" value="Peripla_BP_I"/>
</dbReference>
<dbReference type="InterPro" id="IPR025997">
    <property type="entry name" value="SBP_2_dom"/>
</dbReference>
<accession>A0A923RNU8</accession>
<dbReference type="PANTHER" id="PTHR46847:SF1">
    <property type="entry name" value="D-ALLOSE-BINDING PERIPLASMIC PROTEIN-RELATED"/>
    <property type="match status" value="1"/>
</dbReference>
<dbReference type="Proteomes" id="UP000652477">
    <property type="component" value="Unassembled WGS sequence"/>
</dbReference>
<dbReference type="GO" id="GO:0030313">
    <property type="term" value="C:cell envelope"/>
    <property type="evidence" value="ECO:0007669"/>
    <property type="project" value="UniProtKB-SubCell"/>
</dbReference>
<protein>
    <submittedName>
        <fullName evidence="6">Substrate-binding domain-containing protein</fullName>
    </submittedName>
</protein>
<evidence type="ECO:0000259" key="5">
    <source>
        <dbReference type="Pfam" id="PF13407"/>
    </source>
</evidence>
<feature type="domain" description="Periplasmic binding protein" evidence="5">
    <location>
        <begin position="40"/>
        <end position="295"/>
    </location>
</feature>
<evidence type="ECO:0000256" key="3">
    <source>
        <dbReference type="ARBA" id="ARBA00022729"/>
    </source>
</evidence>
<evidence type="ECO:0000256" key="1">
    <source>
        <dbReference type="ARBA" id="ARBA00004196"/>
    </source>
</evidence>
<gene>
    <name evidence="6" type="ORF">H8S37_02135</name>
</gene>
<keyword evidence="3 4" id="KW-0732">Signal</keyword>
<reference evidence="6" key="1">
    <citation type="submission" date="2020-08" db="EMBL/GenBank/DDBJ databases">
        <title>Genome public.</title>
        <authorList>
            <person name="Liu C."/>
            <person name="Sun Q."/>
        </authorList>
    </citation>
    <scope>NUCLEOTIDE SEQUENCE</scope>
    <source>
        <strain evidence="6">NSJ-55</strain>
    </source>
</reference>
<keyword evidence="7" id="KW-1185">Reference proteome</keyword>
<organism evidence="6 7">
    <name type="scientific">Mediterraneibacter hominis</name>
    <dbReference type="NCBI Taxonomy" id="2763054"/>
    <lineage>
        <taxon>Bacteria</taxon>
        <taxon>Bacillati</taxon>
        <taxon>Bacillota</taxon>
        <taxon>Clostridia</taxon>
        <taxon>Lachnospirales</taxon>
        <taxon>Lachnospiraceae</taxon>
        <taxon>Mediterraneibacter</taxon>
    </lineage>
</organism>
<evidence type="ECO:0000256" key="2">
    <source>
        <dbReference type="ARBA" id="ARBA00007639"/>
    </source>
</evidence>